<dbReference type="GO" id="GO:0004252">
    <property type="term" value="F:serine-type endopeptidase activity"/>
    <property type="evidence" value="ECO:0007669"/>
    <property type="project" value="InterPro"/>
</dbReference>
<dbReference type="CDD" id="cd00190">
    <property type="entry name" value="Tryp_SPc"/>
    <property type="match status" value="1"/>
</dbReference>
<protein>
    <recommendedName>
        <fullName evidence="8">Peptidase S1 domain-containing protein</fullName>
    </recommendedName>
</protein>
<dbReference type="Gene3D" id="2.40.10.10">
    <property type="entry name" value="Trypsin-like serine proteases"/>
    <property type="match status" value="1"/>
</dbReference>
<keyword evidence="10" id="KW-1185">Reference proteome</keyword>
<dbReference type="PROSITE" id="PS00134">
    <property type="entry name" value="TRYPSIN_HIS"/>
    <property type="match status" value="1"/>
</dbReference>
<dbReference type="Pfam" id="PF00089">
    <property type="entry name" value="Trypsin"/>
    <property type="match status" value="1"/>
</dbReference>
<evidence type="ECO:0000313" key="9">
    <source>
        <dbReference type="EMBL" id="KAG7334875.1"/>
    </source>
</evidence>
<proteinExistence type="predicted"/>
<dbReference type="InterPro" id="IPR001314">
    <property type="entry name" value="Peptidase_S1A"/>
</dbReference>
<dbReference type="PANTHER" id="PTHR24252:SF7">
    <property type="entry name" value="HYALIN"/>
    <property type="match status" value="1"/>
</dbReference>
<gene>
    <name evidence="9" type="ORF">KOW79_001471</name>
</gene>
<evidence type="ECO:0000256" key="3">
    <source>
        <dbReference type="ARBA" id="ARBA00022801"/>
    </source>
</evidence>
<dbReference type="EMBL" id="JAHKSW010000002">
    <property type="protein sequence ID" value="KAG7334875.1"/>
    <property type="molecule type" value="Genomic_DNA"/>
</dbReference>
<name>A0A9D3P874_9TELE</name>
<dbReference type="OrthoDB" id="5597713at2759"/>
<evidence type="ECO:0000256" key="2">
    <source>
        <dbReference type="ARBA" id="ARBA00022729"/>
    </source>
</evidence>
<dbReference type="PROSITE" id="PS50240">
    <property type="entry name" value="TRYPSIN_DOM"/>
    <property type="match status" value="1"/>
</dbReference>
<organism evidence="9 10">
    <name type="scientific">Hemibagrus wyckioides</name>
    <dbReference type="NCBI Taxonomy" id="337641"/>
    <lineage>
        <taxon>Eukaryota</taxon>
        <taxon>Metazoa</taxon>
        <taxon>Chordata</taxon>
        <taxon>Craniata</taxon>
        <taxon>Vertebrata</taxon>
        <taxon>Euteleostomi</taxon>
        <taxon>Actinopterygii</taxon>
        <taxon>Neopterygii</taxon>
        <taxon>Teleostei</taxon>
        <taxon>Ostariophysi</taxon>
        <taxon>Siluriformes</taxon>
        <taxon>Bagridae</taxon>
        <taxon>Hemibagrus</taxon>
    </lineage>
</organism>
<dbReference type="Proteomes" id="UP000824219">
    <property type="component" value="Linkage Group LG02"/>
</dbReference>
<comment type="caution">
    <text evidence="9">The sequence shown here is derived from an EMBL/GenBank/DDBJ whole genome shotgun (WGS) entry which is preliminary data.</text>
</comment>
<feature type="signal peptide" evidence="7">
    <location>
        <begin position="1"/>
        <end position="24"/>
    </location>
</feature>
<feature type="chain" id="PRO_5039172500" description="Peptidase S1 domain-containing protein" evidence="7">
    <location>
        <begin position="25"/>
        <end position="304"/>
    </location>
</feature>
<keyword evidence="5" id="KW-1015">Disulfide bond</keyword>
<dbReference type="GO" id="GO:0006508">
    <property type="term" value="P:proteolysis"/>
    <property type="evidence" value="ECO:0007669"/>
    <property type="project" value="UniProtKB-KW"/>
</dbReference>
<evidence type="ECO:0000259" key="8">
    <source>
        <dbReference type="PROSITE" id="PS50240"/>
    </source>
</evidence>
<keyword evidence="4 6" id="KW-0720">Serine protease</keyword>
<accession>A0A9D3P874</accession>
<dbReference type="InterPro" id="IPR043504">
    <property type="entry name" value="Peptidase_S1_PA_chymotrypsin"/>
</dbReference>
<sequence>MGINLWKVACVVCAVLLNATGSQSQSRVCGQAPLNNKIVGGEDAALGSWPWQVIVRSSISLCGGSLINQNWVLTAAHCLEGFAARQITVYRRLENGTIMQAINVNKLIVHEGYSNKTLHNDIALAQLSSSVVFNDYFSPVCLAASTSSFPSRTGVWATGWGRISNTNLQLPEKLQEVKLQIVKNSDCQKIYTGLIITDNTMCAISPVGGQDICMGDSGGPLVVNFNGTWIQGGIVSFTASSGCASPLIPSGYTRVSQYENWINVNTGNNQTEFVAFSNGNHGSLNFCLFLSFTIIPFLLSLSTY</sequence>
<keyword evidence="3 6" id="KW-0378">Hydrolase</keyword>
<dbReference type="SMART" id="SM00020">
    <property type="entry name" value="Tryp_SPc"/>
    <property type="match status" value="1"/>
</dbReference>
<evidence type="ECO:0000256" key="7">
    <source>
        <dbReference type="SAM" id="SignalP"/>
    </source>
</evidence>
<evidence type="ECO:0000313" key="10">
    <source>
        <dbReference type="Proteomes" id="UP000824219"/>
    </source>
</evidence>
<dbReference type="InterPro" id="IPR001254">
    <property type="entry name" value="Trypsin_dom"/>
</dbReference>
<dbReference type="AlphaFoldDB" id="A0A9D3P874"/>
<dbReference type="InterPro" id="IPR009003">
    <property type="entry name" value="Peptidase_S1_PA"/>
</dbReference>
<evidence type="ECO:0000256" key="5">
    <source>
        <dbReference type="ARBA" id="ARBA00023157"/>
    </source>
</evidence>
<dbReference type="SUPFAM" id="SSF50494">
    <property type="entry name" value="Trypsin-like serine proteases"/>
    <property type="match status" value="1"/>
</dbReference>
<dbReference type="InterPro" id="IPR018114">
    <property type="entry name" value="TRYPSIN_HIS"/>
</dbReference>
<dbReference type="PRINTS" id="PR00722">
    <property type="entry name" value="CHYMOTRYPSIN"/>
</dbReference>
<keyword evidence="2 7" id="KW-0732">Signal</keyword>
<dbReference type="InterPro" id="IPR033116">
    <property type="entry name" value="TRYPSIN_SER"/>
</dbReference>
<dbReference type="FunFam" id="2.40.10.10:FF:000024">
    <property type="entry name" value="Serine protease 53"/>
    <property type="match status" value="1"/>
</dbReference>
<keyword evidence="1 6" id="KW-0645">Protease</keyword>
<feature type="domain" description="Peptidase S1" evidence="8">
    <location>
        <begin position="38"/>
        <end position="267"/>
    </location>
</feature>
<evidence type="ECO:0000256" key="6">
    <source>
        <dbReference type="RuleBase" id="RU363034"/>
    </source>
</evidence>
<evidence type="ECO:0000256" key="1">
    <source>
        <dbReference type="ARBA" id="ARBA00022670"/>
    </source>
</evidence>
<reference evidence="9 10" key="1">
    <citation type="submission" date="2021-06" db="EMBL/GenBank/DDBJ databases">
        <title>Chromosome-level genome assembly of the red-tail catfish (Hemibagrus wyckioides).</title>
        <authorList>
            <person name="Shao F."/>
        </authorList>
    </citation>
    <scope>NUCLEOTIDE SEQUENCE [LARGE SCALE GENOMIC DNA]</scope>
    <source>
        <strain evidence="9">EC202008001</strain>
        <tissue evidence="9">Blood</tissue>
    </source>
</reference>
<dbReference type="PANTHER" id="PTHR24252">
    <property type="entry name" value="ACROSIN-RELATED"/>
    <property type="match status" value="1"/>
</dbReference>
<evidence type="ECO:0000256" key="4">
    <source>
        <dbReference type="ARBA" id="ARBA00022825"/>
    </source>
</evidence>
<dbReference type="PROSITE" id="PS00135">
    <property type="entry name" value="TRYPSIN_SER"/>
    <property type="match status" value="1"/>
</dbReference>